<name>A0A401JE26_9PROT</name>
<evidence type="ECO:0000313" key="2">
    <source>
        <dbReference type="EMBL" id="GBL45879.1"/>
    </source>
</evidence>
<dbReference type="InterPro" id="IPR015927">
    <property type="entry name" value="Peptidase_S24_S26A/B/C"/>
</dbReference>
<sequence length="127" mass="14341">MTSIRKIIPLVSQESADASLSTCAGAEPFALMVLGDSMMPEFEEGEIIIIEPEGLTTEGSFVLAFHNEEYIFRQLLRREGDWYLHPLNTNYEDALISDLSVVKGVIIQKQRPGSRRTRKTYVAKRAH</sequence>
<organism evidence="2 3">
    <name type="scientific">Sulfuriferula multivorans</name>
    <dbReference type="NCBI Taxonomy" id="1559896"/>
    <lineage>
        <taxon>Bacteria</taxon>
        <taxon>Pseudomonadati</taxon>
        <taxon>Pseudomonadota</taxon>
        <taxon>Betaproteobacteria</taxon>
        <taxon>Nitrosomonadales</taxon>
        <taxon>Sulfuricellaceae</taxon>
        <taxon>Sulfuriferula</taxon>
    </lineage>
</organism>
<dbReference type="EMBL" id="BGOW01000015">
    <property type="protein sequence ID" value="GBL45879.1"/>
    <property type="molecule type" value="Genomic_DNA"/>
</dbReference>
<dbReference type="Pfam" id="PF00717">
    <property type="entry name" value="Peptidase_S24"/>
    <property type="match status" value="1"/>
</dbReference>
<proteinExistence type="predicted"/>
<reference evidence="2 3" key="1">
    <citation type="journal article" date="2019" name="Front. Microbiol.">
        <title>Genomes of Neutrophilic Sulfur-Oxidizing Chemolithoautotrophs Representing 9 Proteobacterial Species From 8 Genera.</title>
        <authorList>
            <person name="Watanabe T."/>
            <person name="Kojima H."/>
            <person name="Umezawa K."/>
            <person name="Hori C."/>
            <person name="Takasuka T.E."/>
            <person name="Kato Y."/>
            <person name="Fukui M."/>
        </authorList>
    </citation>
    <scope>NUCLEOTIDE SEQUENCE [LARGE SCALE GENOMIC DNA]</scope>
    <source>
        <strain evidence="2 3">TTN</strain>
    </source>
</reference>
<keyword evidence="3" id="KW-1185">Reference proteome</keyword>
<feature type="domain" description="Peptidase S24/S26A/S26B/S26C" evidence="1">
    <location>
        <begin position="24"/>
        <end position="99"/>
    </location>
</feature>
<dbReference type="AlphaFoldDB" id="A0A401JE26"/>
<comment type="caution">
    <text evidence="2">The sequence shown here is derived from an EMBL/GenBank/DDBJ whole genome shotgun (WGS) entry which is preliminary data.</text>
</comment>
<evidence type="ECO:0000313" key="3">
    <source>
        <dbReference type="Proteomes" id="UP000286806"/>
    </source>
</evidence>
<dbReference type="Gene3D" id="2.10.109.10">
    <property type="entry name" value="Umud Fragment, subunit A"/>
    <property type="match status" value="1"/>
</dbReference>
<dbReference type="InterPro" id="IPR036286">
    <property type="entry name" value="LexA/Signal_pep-like_sf"/>
</dbReference>
<dbReference type="SUPFAM" id="SSF51306">
    <property type="entry name" value="LexA/Signal peptidase"/>
    <property type="match status" value="1"/>
</dbReference>
<evidence type="ECO:0000259" key="1">
    <source>
        <dbReference type="Pfam" id="PF00717"/>
    </source>
</evidence>
<dbReference type="Proteomes" id="UP000286806">
    <property type="component" value="Unassembled WGS sequence"/>
</dbReference>
<dbReference type="OrthoDB" id="9021722at2"/>
<accession>A0A401JE26</accession>
<protein>
    <recommendedName>
        <fullName evidence="1">Peptidase S24/S26A/S26B/S26C domain-containing protein</fullName>
    </recommendedName>
</protein>
<gene>
    <name evidence="2" type="ORF">SFMTTN_1690</name>
</gene>